<keyword evidence="2" id="KW-1185">Reference proteome</keyword>
<organism evidence="1 2">
    <name type="scientific">Roseomonas alba</name>
    <dbReference type="NCBI Taxonomy" id="2846776"/>
    <lineage>
        <taxon>Bacteria</taxon>
        <taxon>Pseudomonadati</taxon>
        <taxon>Pseudomonadota</taxon>
        <taxon>Alphaproteobacteria</taxon>
        <taxon>Acetobacterales</taxon>
        <taxon>Roseomonadaceae</taxon>
        <taxon>Roseomonas</taxon>
    </lineage>
</organism>
<dbReference type="RefSeq" id="WP_219762152.1">
    <property type="nucleotide sequence ID" value="NZ_JAHYBZ010000002.1"/>
</dbReference>
<dbReference type="EMBL" id="JAHYBZ010000002">
    <property type="protein sequence ID" value="MBW6397548.1"/>
    <property type="molecule type" value="Genomic_DNA"/>
</dbReference>
<accession>A0ABS7A5I6</accession>
<dbReference type="InterPro" id="IPR012334">
    <property type="entry name" value="Pectin_lyas_fold"/>
</dbReference>
<proteinExistence type="predicted"/>
<reference evidence="1 2" key="1">
    <citation type="submission" date="2021-07" db="EMBL/GenBank/DDBJ databases">
        <authorList>
            <person name="So Y."/>
        </authorList>
    </citation>
    <scope>NUCLEOTIDE SEQUENCE [LARGE SCALE GENOMIC DNA]</scope>
    <source>
        <strain evidence="1 2">HJA6</strain>
    </source>
</reference>
<sequence>MNAPHTNEAARYPSPCRTRNQTAACVSLLFCVLHAIRADAWAAELVVGPGARFAQPSEAATVAQSGDTVRILPGTFYDCAVWRADGLVIEGSGPATRITDRVCHGKAIFVVMGDNIRIRDITLARARNLDGYGAAIRAEGRTLTLERLLIEDNQDGIFAPGEAQGSTLRIEDSIFRANGAASNEPSSAAIRAGPLAALVLRGSVFEAGRGTAAILSRARMTEIAGSRIAAVATGSGATIQVDGGLRITASVVAPGVGPRGRRAAILALPGHGAAGDLEVTETRLDGPGVLLLNWSGRSERLAGNAVPAGSAEATQAGMWWSALRRLARQVIDGAIALMRLARTWLHEVAAKAGW</sequence>
<dbReference type="SUPFAM" id="SSF51126">
    <property type="entry name" value="Pectin lyase-like"/>
    <property type="match status" value="1"/>
</dbReference>
<gene>
    <name evidence="1" type="ORF">KPL78_06805</name>
</gene>
<dbReference type="Proteomes" id="UP001196565">
    <property type="component" value="Unassembled WGS sequence"/>
</dbReference>
<evidence type="ECO:0000313" key="2">
    <source>
        <dbReference type="Proteomes" id="UP001196565"/>
    </source>
</evidence>
<evidence type="ECO:0000313" key="1">
    <source>
        <dbReference type="EMBL" id="MBW6397548.1"/>
    </source>
</evidence>
<dbReference type="Gene3D" id="2.160.20.10">
    <property type="entry name" value="Single-stranded right-handed beta-helix, Pectin lyase-like"/>
    <property type="match status" value="1"/>
</dbReference>
<dbReference type="InterPro" id="IPR011050">
    <property type="entry name" value="Pectin_lyase_fold/virulence"/>
</dbReference>
<comment type="caution">
    <text evidence="1">The sequence shown here is derived from an EMBL/GenBank/DDBJ whole genome shotgun (WGS) entry which is preliminary data.</text>
</comment>
<name>A0ABS7A5I6_9PROT</name>
<evidence type="ECO:0008006" key="3">
    <source>
        <dbReference type="Google" id="ProtNLM"/>
    </source>
</evidence>
<protein>
    <recommendedName>
        <fullName evidence="3">Right-handed parallel beta-helix repeat-containing protein</fullName>
    </recommendedName>
</protein>